<dbReference type="EMBL" id="BMOO01000001">
    <property type="protein sequence ID" value="GGM57061.1"/>
    <property type="molecule type" value="Genomic_DNA"/>
</dbReference>
<proteinExistence type="predicted"/>
<organism evidence="2 4">
    <name type="scientific">Halarchaeum rubridurum</name>
    <dbReference type="NCBI Taxonomy" id="489911"/>
    <lineage>
        <taxon>Archaea</taxon>
        <taxon>Methanobacteriati</taxon>
        <taxon>Methanobacteriota</taxon>
        <taxon>Stenosarchaea group</taxon>
        <taxon>Halobacteria</taxon>
        <taxon>Halobacteriales</taxon>
        <taxon>Halobacteriaceae</taxon>
    </lineage>
</organism>
<sequence length="126" mass="12361">MVPWPLGGWSNPAVVAALVVARVACNVALTGIVVSAAGARTRPTAVAATLTGCSAALLLSVVDGAAGRPAGLLDLAVQVALLALAGHATLTSTTRRRALAFGALALLTVGLLLPSVVLYGEATVAP</sequence>
<protein>
    <submittedName>
        <fullName evidence="2">Uncharacterized protein</fullName>
    </submittedName>
</protein>
<feature type="transmembrane region" description="Helical" evidence="1">
    <location>
        <begin position="12"/>
        <end position="34"/>
    </location>
</feature>
<keyword evidence="1" id="KW-0812">Transmembrane</keyword>
<feature type="transmembrane region" description="Helical" evidence="1">
    <location>
        <begin position="46"/>
        <end position="66"/>
    </location>
</feature>
<gene>
    <name evidence="2" type="ORF">GCM10009017_04060</name>
    <name evidence="3" type="ORF">J2752_000948</name>
</gene>
<keyword evidence="4" id="KW-1185">Reference proteome</keyword>
<evidence type="ECO:0000313" key="3">
    <source>
        <dbReference type="EMBL" id="MBP1954067.1"/>
    </source>
</evidence>
<reference evidence="2" key="2">
    <citation type="submission" date="2020-09" db="EMBL/GenBank/DDBJ databases">
        <authorList>
            <person name="Sun Q."/>
            <person name="Ohkuma M."/>
        </authorList>
    </citation>
    <scope>NUCLEOTIDE SEQUENCE</scope>
    <source>
        <strain evidence="2">JCM 16108</strain>
    </source>
</reference>
<keyword evidence="1" id="KW-1133">Transmembrane helix</keyword>
<feature type="transmembrane region" description="Helical" evidence="1">
    <location>
        <begin position="98"/>
        <end position="120"/>
    </location>
</feature>
<keyword evidence="1" id="KW-0472">Membrane</keyword>
<reference evidence="3" key="3">
    <citation type="submission" date="2021-03" db="EMBL/GenBank/DDBJ databases">
        <title>Genomic Encyclopedia of Type Strains, Phase IV (KMG-IV): sequencing the most valuable type-strain genomes for metagenomic binning, comparative biology and taxonomic classification.</title>
        <authorList>
            <person name="Goeker M."/>
        </authorList>
    </citation>
    <scope>NUCLEOTIDE SEQUENCE</scope>
    <source>
        <strain evidence="3">DSM 22443</strain>
    </source>
</reference>
<dbReference type="AlphaFoldDB" id="A0A830FT31"/>
<evidence type="ECO:0000313" key="4">
    <source>
        <dbReference type="Proteomes" id="UP000614609"/>
    </source>
</evidence>
<dbReference type="Proteomes" id="UP000614609">
    <property type="component" value="Unassembled WGS sequence"/>
</dbReference>
<evidence type="ECO:0000256" key="1">
    <source>
        <dbReference type="SAM" id="Phobius"/>
    </source>
</evidence>
<feature type="transmembrane region" description="Helical" evidence="1">
    <location>
        <begin position="72"/>
        <end position="91"/>
    </location>
</feature>
<dbReference type="Proteomes" id="UP000765891">
    <property type="component" value="Unassembled WGS sequence"/>
</dbReference>
<name>A0A830FT31_9EURY</name>
<dbReference type="RefSeq" id="WP_188869312.1">
    <property type="nucleotide sequence ID" value="NZ_BMOO01000001.1"/>
</dbReference>
<reference evidence="2" key="1">
    <citation type="journal article" date="2014" name="Int. J. Syst. Evol. Microbiol.">
        <title>Complete genome sequence of Corynebacterium casei LMG S-19264T (=DSM 44701T), isolated from a smear-ripened cheese.</title>
        <authorList>
            <consortium name="US DOE Joint Genome Institute (JGI-PGF)"/>
            <person name="Walter F."/>
            <person name="Albersmeier A."/>
            <person name="Kalinowski J."/>
            <person name="Ruckert C."/>
        </authorList>
    </citation>
    <scope>NUCLEOTIDE SEQUENCE</scope>
    <source>
        <strain evidence="2">JCM 16108</strain>
    </source>
</reference>
<evidence type="ECO:0000313" key="2">
    <source>
        <dbReference type="EMBL" id="GGM57061.1"/>
    </source>
</evidence>
<comment type="caution">
    <text evidence="2">The sequence shown here is derived from an EMBL/GenBank/DDBJ whole genome shotgun (WGS) entry which is preliminary data.</text>
</comment>
<dbReference type="OrthoDB" id="386372at2157"/>
<accession>A0A830FT31</accession>
<dbReference type="EMBL" id="JAGGKO010000001">
    <property type="protein sequence ID" value="MBP1954067.1"/>
    <property type="molecule type" value="Genomic_DNA"/>
</dbReference>